<evidence type="ECO:0000256" key="2">
    <source>
        <dbReference type="ARBA" id="ARBA00011900"/>
    </source>
</evidence>
<dbReference type="InParanoid" id="A0A420WFE7"/>
<dbReference type="AlphaFoldDB" id="A0A420WFE7"/>
<feature type="domain" description="DNA methylase N-4/N-6" evidence="7">
    <location>
        <begin position="127"/>
        <end position="427"/>
    </location>
</feature>
<reference evidence="8 9" key="1">
    <citation type="submission" date="2018-10" db="EMBL/GenBank/DDBJ databases">
        <title>Genomic Encyclopedia of Type Strains, Phase IV (KMG-IV): sequencing the most valuable type-strain genomes for metagenomic binning, comparative biology and taxonomic classification.</title>
        <authorList>
            <person name="Goeker M."/>
        </authorList>
    </citation>
    <scope>NUCLEOTIDE SEQUENCE [LARGE SCALE GENOMIC DNA]</scope>
    <source>
        <strain evidence="8 9">DSM 22008</strain>
    </source>
</reference>
<accession>A0A420WFE7</accession>
<evidence type="ECO:0000256" key="1">
    <source>
        <dbReference type="ARBA" id="ARBA00006594"/>
    </source>
</evidence>
<evidence type="ECO:0000256" key="4">
    <source>
        <dbReference type="ARBA" id="ARBA00022679"/>
    </source>
</evidence>
<proteinExistence type="inferred from homology"/>
<dbReference type="InterPro" id="IPR002295">
    <property type="entry name" value="N4/N6-MTase_EcoPI_Mod-like"/>
</dbReference>
<dbReference type="PRINTS" id="PR00506">
    <property type="entry name" value="D21N6MTFRASE"/>
</dbReference>
<name>A0A420WFE7_9PROT</name>
<dbReference type="EMBL" id="RBII01000002">
    <property type="protein sequence ID" value="RKQ69720.1"/>
    <property type="molecule type" value="Genomic_DNA"/>
</dbReference>
<dbReference type="GO" id="GO:0032259">
    <property type="term" value="P:methylation"/>
    <property type="evidence" value="ECO:0007669"/>
    <property type="project" value="UniProtKB-KW"/>
</dbReference>
<dbReference type="InterPro" id="IPR002052">
    <property type="entry name" value="DNA_methylase_N6_adenine_CS"/>
</dbReference>
<evidence type="ECO:0000313" key="8">
    <source>
        <dbReference type="EMBL" id="RKQ69720.1"/>
    </source>
</evidence>
<dbReference type="PIRSF" id="PIRSF015855">
    <property type="entry name" value="TypeIII_Mtase_mKpnI"/>
    <property type="match status" value="1"/>
</dbReference>
<evidence type="ECO:0000313" key="9">
    <source>
        <dbReference type="Proteomes" id="UP000282211"/>
    </source>
</evidence>
<evidence type="ECO:0000256" key="3">
    <source>
        <dbReference type="ARBA" id="ARBA00022603"/>
    </source>
</evidence>
<gene>
    <name evidence="8" type="ORF">DES40_2525</name>
</gene>
<dbReference type="EC" id="2.1.1.72" evidence="2"/>
<sequence length="625" mass="70491">MDNKQNIEKLDMTTPNITDANVARIAELFPNVVTEGRDENGKLTHVVDFDALKQELSDSIVEGPQERYRLDWPGKREAMLAANTPITKTLRPVREESVDFDTTKNLFIEGDNLDALKLLQETYLGKVKMIYIDPPYNTGKDFIYKDNFTGDKQDYLEDSGQVDEEGGKLVANPESNGRYHSDWLSMMYPRLKLARNLLRDDGNFLISLDENEINNARIILDEIFGKTNFVGTIAWESKTKSQNTQGAYNKLQPKVEYILLYTRASGRRFNLRVAGEKAYPEIDEKGKYRLHRQEAMSAQGIRGRETMIYDMLEISPPEGRQWQVGKETYEKFLSRDDVFLDGQTPVFKMRPGDERGSITEPFWGFFSKDCGTAESAKKELSGLLDGKIHAFDTVKPTQILSDLIFHCTKQGDIVLDFFAGSGSTHNASFVESTRSGERTVISVQLGNASTNVELKEASDFDDVSQLSKERIRQAGKKVLEENSDQAGTLDVGFRVLKIDSSNMNDVYYAPGELEQGSLLDAVEHIKPDRTAEDLLFQVMLDWGVDLALPITLEVIDGKTVYWVGEDNLAACFDLKITENIIKAMAERKPLRAVFRDDGFGSDDMKINAGQLFAQMTDGHTDMKVI</sequence>
<comment type="catalytic activity">
    <reaction evidence="6">
        <text>a 2'-deoxyadenosine in DNA + S-adenosyl-L-methionine = an N(6)-methyl-2'-deoxyadenosine in DNA + S-adenosyl-L-homocysteine + H(+)</text>
        <dbReference type="Rhea" id="RHEA:15197"/>
        <dbReference type="Rhea" id="RHEA-COMP:12418"/>
        <dbReference type="Rhea" id="RHEA-COMP:12419"/>
        <dbReference type="ChEBI" id="CHEBI:15378"/>
        <dbReference type="ChEBI" id="CHEBI:57856"/>
        <dbReference type="ChEBI" id="CHEBI:59789"/>
        <dbReference type="ChEBI" id="CHEBI:90615"/>
        <dbReference type="ChEBI" id="CHEBI:90616"/>
        <dbReference type="EC" id="2.1.1.72"/>
    </reaction>
</comment>
<dbReference type="InterPro" id="IPR029063">
    <property type="entry name" value="SAM-dependent_MTases_sf"/>
</dbReference>
<dbReference type="PROSITE" id="PS00092">
    <property type="entry name" value="N6_MTASE"/>
    <property type="match status" value="1"/>
</dbReference>
<keyword evidence="3 8" id="KW-0489">Methyltransferase</keyword>
<evidence type="ECO:0000256" key="5">
    <source>
        <dbReference type="ARBA" id="ARBA00022691"/>
    </source>
</evidence>
<dbReference type="GO" id="GO:0008170">
    <property type="term" value="F:N-methyltransferase activity"/>
    <property type="evidence" value="ECO:0007669"/>
    <property type="project" value="InterPro"/>
</dbReference>
<dbReference type="Proteomes" id="UP000282211">
    <property type="component" value="Unassembled WGS sequence"/>
</dbReference>
<comment type="similarity">
    <text evidence="1">Belongs to the N(4)/N(6)-methyltransferase family.</text>
</comment>
<keyword evidence="9" id="KW-1185">Reference proteome</keyword>
<dbReference type="Pfam" id="PF01555">
    <property type="entry name" value="N6_N4_Mtase"/>
    <property type="match status" value="1"/>
</dbReference>
<organism evidence="8 9">
    <name type="scientific">Litorimonas taeanensis</name>
    <dbReference type="NCBI Taxonomy" id="568099"/>
    <lineage>
        <taxon>Bacteria</taxon>
        <taxon>Pseudomonadati</taxon>
        <taxon>Pseudomonadota</taxon>
        <taxon>Alphaproteobacteria</taxon>
        <taxon>Maricaulales</taxon>
        <taxon>Robiginitomaculaceae</taxon>
    </lineage>
</organism>
<keyword evidence="4 8" id="KW-0808">Transferase</keyword>
<protein>
    <recommendedName>
        <fullName evidence="2">site-specific DNA-methyltransferase (adenine-specific)</fullName>
        <ecNumber evidence="2">2.1.1.72</ecNumber>
    </recommendedName>
</protein>
<dbReference type="Gene3D" id="3.40.50.150">
    <property type="entry name" value="Vaccinia Virus protein VP39"/>
    <property type="match status" value="1"/>
</dbReference>
<evidence type="ECO:0000256" key="6">
    <source>
        <dbReference type="ARBA" id="ARBA00047942"/>
    </source>
</evidence>
<keyword evidence="5" id="KW-0949">S-adenosyl-L-methionine</keyword>
<dbReference type="GO" id="GO:0009007">
    <property type="term" value="F:site-specific DNA-methyltransferase (adenine-specific) activity"/>
    <property type="evidence" value="ECO:0007669"/>
    <property type="project" value="UniProtKB-EC"/>
</dbReference>
<dbReference type="SUPFAM" id="SSF53335">
    <property type="entry name" value="S-adenosyl-L-methionine-dependent methyltransferases"/>
    <property type="match status" value="1"/>
</dbReference>
<comment type="caution">
    <text evidence="8">The sequence shown here is derived from an EMBL/GenBank/DDBJ whole genome shotgun (WGS) entry which is preliminary data.</text>
</comment>
<dbReference type="InterPro" id="IPR002941">
    <property type="entry name" value="DNA_methylase_N4/N6"/>
</dbReference>
<evidence type="ECO:0000259" key="7">
    <source>
        <dbReference type="Pfam" id="PF01555"/>
    </source>
</evidence>
<dbReference type="GO" id="GO:0003677">
    <property type="term" value="F:DNA binding"/>
    <property type="evidence" value="ECO:0007669"/>
    <property type="project" value="InterPro"/>
</dbReference>
<dbReference type="RefSeq" id="WP_233345628.1">
    <property type="nucleotide sequence ID" value="NZ_RBII01000002.1"/>
</dbReference>